<dbReference type="SUPFAM" id="SSF52833">
    <property type="entry name" value="Thioredoxin-like"/>
    <property type="match status" value="1"/>
</dbReference>
<gene>
    <name evidence="1" type="ORF">METZ01_LOCUS17460</name>
</gene>
<dbReference type="AlphaFoldDB" id="A0A381PC98"/>
<accession>A0A381PC98</accession>
<dbReference type="EMBL" id="UINC01000939">
    <property type="protein sequence ID" value="SUZ64606.1"/>
    <property type="molecule type" value="Genomic_DNA"/>
</dbReference>
<dbReference type="InterPro" id="IPR036249">
    <property type="entry name" value="Thioredoxin-like_sf"/>
</dbReference>
<proteinExistence type="predicted"/>
<sequence length="480" mass="52427">MEQQKHNYSLVVKKDCPTCALIEPVIKQLSDIFNNSLTIYVQDDPSFPESVTDKIDDSSLEFSYKQNIEIVPTLIRSGDGLDEQARIFGWDKSQWQEFTGIENLGANLVDFKPGCGSKTQDPGMTEVLTLRFDTDRLQARKIELAESEDIMEACFERGWSDGLPLVPPTPLRVTRMLSSTDCSADEIVGSVPPDNRPCTIEKIAINAVMAGCKPDYLQVVIAALKAALKDEFCMHGLLCTTYFSTPVMIVNGPITKQIGMNSGVNALGQGNRANATIGRALQLIVRNVGGGIPGGIDRATLGNPGKYTFCFCEDESDAKWPSLSMDRGYTREDSVINLFAGSGVQPFVDQQSRHPESLVKNLANSLRSVANTRSFGMADAIIVISPEHRRVLRESDWTKPNLKQALYDELKTPGADIIRGKDGIAEGMPAKFKDILLNKFRDDGLHIVGAGGKAGMFSAIISGWLASGEKGSQLVSQQIN</sequence>
<name>A0A381PC98_9ZZZZ</name>
<protein>
    <recommendedName>
        <fullName evidence="2">Thiol reductase thioredoxin</fullName>
    </recommendedName>
</protein>
<evidence type="ECO:0008006" key="2">
    <source>
        <dbReference type="Google" id="ProtNLM"/>
    </source>
</evidence>
<organism evidence="1">
    <name type="scientific">marine metagenome</name>
    <dbReference type="NCBI Taxonomy" id="408172"/>
    <lineage>
        <taxon>unclassified sequences</taxon>
        <taxon>metagenomes</taxon>
        <taxon>ecological metagenomes</taxon>
    </lineage>
</organism>
<evidence type="ECO:0000313" key="1">
    <source>
        <dbReference type="EMBL" id="SUZ64606.1"/>
    </source>
</evidence>
<reference evidence="1" key="1">
    <citation type="submission" date="2018-05" db="EMBL/GenBank/DDBJ databases">
        <authorList>
            <person name="Lanie J.A."/>
            <person name="Ng W.-L."/>
            <person name="Kazmierczak K.M."/>
            <person name="Andrzejewski T.M."/>
            <person name="Davidsen T.M."/>
            <person name="Wayne K.J."/>
            <person name="Tettelin H."/>
            <person name="Glass J.I."/>
            <person name="Rusch D."/>
            <person name="Podicherti R."/>
            <person name="Tsui H.-C.T."/>
            <person name="Winkler M.E."/>
        </authorList>
    </citation>
    <scope>NUCLEOTIDE SEQUENCE</scope>
</reference>